<keyword evidence="2" id="KW-1185">Reference proteome</keyword>
<dbReference type="EMBL" id="BMJJ01000013">
    <property type="protein sequence ID" value="GGD36382.1"/>
    <property type="molecule type" value="Genomic_DNA"/>
</dbReference>
<name>A0A916Y9Q6_9HYPH</name>
<evidence type="ECO:0000313" key="2">
    <source>
        <dbReference type="Proteomes" id="UP000613160"/>
    </source>
</evidence>
<dbReference type="PANTHER" id="PTHR42280:SF1">
    <property type="entry name" value="CITG FAMILY PROTEIN"/>
    <property type="match status" value="1"/>
</dbReference>
<organism evidence="1 2">
    <name type="scientific">Aureimonas glaciei</name>
    <dbReference type="NCBI Taxonomy" id="1776957"/>
    <lineage>
        <taxon>Bacteria</taxon>
        <taxon>Pseudomonadati</taxon>
        <taxon>Pseudomonadota</taxon>
        <taxon>Alphaproteobacteria</taxon>
        <taxon>Hyphomicrobiales</taxon>
        <taxon>Aurantimonadaceae</taxon>
        <taxon>Aureimonas</taxon>
    </lineage>
</organism>
<reference evidence="1" key="1">
    <citation type="journal article" date="2014" name="Int. J. Syst. Evol. Microbiol.">
        <title>Complete genome sequence of Corynebacterium casei LMG S-19264T (=DSM 44701T), isolated from a smear-ripened cheese.</title>
        <authorList>
            <consortium name="US DOE Joint Genome Institute (JGI-PGF)"/>
            <person name="Walter F."/>
            <person name="Albersmeier A."/>
            <person name="Kalinowski J."/>
            <person name="Ruckert C."/>
        </authorList>
    </citation>
    <scope>NUCLEOTIDE SEQUENCE</scope>
    <source>
        <strain evidence="1">CGMCC 1.15493</strain>
    </source>
</reference>
<dbReference type="AlphaFoldDB" id="A0A916Y9Q6"/>
<reference evidence="1" key="2">
    <citation type="submission" date="2020-09" db="EMBL/GenBank/DDBJ databases">
        <authorList>
            <person name="Sun Q."/>
            <person name="Zhou Y."/>
        </authorList>
    </citation>
    <scope>NUCLEOTIDE SEQUENCE</scope>
    <source>
        <strain evidence="1">CGMCC 1.15493</strain>
    </source>
</reference>
<dbReference type="InterPro" id="IPR002736">
    <property type="entry name" value="CitG"/>
</dbReference>
<dbReference type="GO" id="GO:0046917">
    <property type="term" value="F:triphosphoribosyl-dephospho-CoA synthase activity"/>
    <property type="evidence" value="ECO:0007669"/>
    <property type="project" value="InterPro"/>
</dbReference>
<dbReference type="GO" id="GO:0005524">
    <property type="term" value="F:ATP binding"/>
    <property type="evidence" value="ECO:0007669"/>
    <property type="project" value="InterPro"/>
</dbReference>
<sequence>MPLSPARIAALYREACHAELDALKPGNVHRFAGGHGMDVGVFEASAEVSAPEMSAPGRAVGTRVLRAVEATFAAVGMNTNLGILLLCAPLAAAAERACVAAGSSAEAALRAALADVLAGLAADDARDAFAAIARASPGGLGTRGEHDVRAAPAIGLVDAMRIAAPRDLVARQYADGFSAVFSVGLPALRAARAKNGDGMDPVVDCFLAIAAAFPDSHVGRKFGDIAAQDLQLRMIAAHKHLATLHNPGERLEFLGDFDAALKREGLNPGTSADLTVASIFADGLADSLKIGGADD</sequence>
<comment type="caution">
    <text evidence="1">The sequence shown here is derived from an EMBL/GenBank/DDBJ whole genome shotgun (WGS) entry which is preliminary data.</text>
</comment>
<dbReference type="Gene3D" id="1.10.4200.10">
    <property type="entry name" value="Triphosphoribosyl-dephospho-CoA protein"/>
    <property type="match status" value="1"/>
</dbReference>
<evidence type="ECO:0000313" key="1">
    <source>
        <dbReference type="EMBL" id="GGD36382.1"/>
    </source>
</evidence>
<dbReference type="PANTHER" id="PTHR42280">
    <property type="entry name" value="CITG FAMILY PROTEIN"/>
    <property type="match status" value="1"/>
</dbReference>
<dbReference type="Pfam" id="PF01874">
    <property type="entry name" value="CitG"/>
    <property type="match status" value="1"/>
</dbReference>
<dbReference type="Proteomes" id="UP000613160">
    <property type="component" value="Unassembled WGS sequence"/>
</dbReference>
<protein>
    <submittedName>
        <fullName evidence="1">Triphosphoribosyl-dephospho-CoA synthase</fullName>
    </submittedName>
</protein>
<accession>A0A916Y9Q6</accession>
<gene>
    <name evidence="1" type="ORF">GCM10011335_44200</name>
</gene>
<dbReference type="RefSeq" id="WP_244640429.1">
    <property type="nucleotide sequence ID" value="NZ_BMJJ01000013.1"/>
</dbReference>
<proteinExistence type="predicted"/>